<dbReference type="InterPro" id="IPR006061">
    <property type="entry name" value="SBP_1_CS"/>
</dbReference>
<dbReference type="PROSITE" id="PS51257">
    <property type="entry name" value="PROKAR_LIPOPROTEIN"/>
    <property type="match status" value="1"/>
</dbReference>
<dbReference type="GO" id="GO:0046872">
    <property type="term" value="F:metal ion binding"/>
    <property type="evidence" value="ECO:0007669"/>
    <property type="project" value="UniProtKB-KW"/>
</dbReference>
<evidence type="ECO:0000313" key="11">
    <source>
        <dbReference type="Proteomes" id="UP000197032"/>
    </source>
</evidence>
<accession>A0A1Z5HNV6</accession>
<dbReference type="GO" id="GO:0055085">
    <property type="term" value="P:transmembrane transport"/>
    <property type="evidence" value="ECO:0007669"/>
    <property type="project" value="InterPro"/>
</dbReference>
<keyword evidence="11" id="KW-1185">Reference proteome</keyword>
<dbReference type="CDD" id="cd13543">
    <property type="entry name" value="PBP2_Fbp"/>
    <property type="match status" value="1"/>
</dbReference>
<comment type="caution">
    <text evidence="10">The sequence shown here is derived from an EMBL/GenBank/DDBJ whole genome shotgun (WGS) entry which is preliminary data.</text>
</comment>
<keyword evidence="7" id="KW-0406">Ion transport</keyword>
<evidence type="ECO:0000256" key="3">
    <source>
        <dbReference type="ARBA" id="ARBA00022496"/>
    </source>
</evidence>
<evidence type="ECO:0000256" key="1">
    <source>
        <dbReference type="ARBA" id="ARBA00008520"/>
    </source>
</evidence>
<evidence type="ECO:0000256" key="7">
    <source>
        <dbReference type="ARBA" id="ARBA00023065"/>
    </source>
</evidence>
<dbReference type="GO" id="GO:0030288">
    <property type="term" value="C:outer membrane-bounded periplasmic space"/>
    <property type="evidence" value="ECO:0007669"/>
    <property type="project" value="TreeGrafter"/>
</dbReference>
<keyword evidence="4 8" id="KW-0479">Metal-binding</keyword>
<protein>
    <submittedName>
        <fullName evidence="10">Extracellular solute-binding protein</fullName>
    </submittedName>
</protein>
<gene>
    <name evidence="10" type="ORF">KKC1_01630</name>
</gene>
<sequence>MALKAWRKRYGQIVMLSMLLVLAVILAGCGSQQPKEEGKVTEQQTSDRQPVEEKSVTVYSGRSEELVGPLFKRFEEKTGIKVQVRYGKTAELAATILEEGENSPADVFLAQDAGALGAVAQQGLFAELPAGILERVEPRFRSPEGEWVGISGRARVVVYNTDKLEEKDLPDSILEFTDPKWKGRIGWAPTNGSFQAFVTAMRVSLGEEATREWLKGILANEPRVYPKNTPIVEAVGKGEIDVGFVNHYYLFRLKKEYGDEFPAKNYYLKGGDPGALINVAGAGILKSSKQKDLAEKLITYLLSDEAQQYFADETYEYPLVEGIKIHPDLVPLSEIETPDIDLGDLSDLENTLKLLQETGVLD</sequence>
<evidence type="ECO:0000256" key="6">
    <source>
        <dbReference type="ARBA" id="ARBA00023004"/>
    </source>
</evidence>
<name>A0A1Z5HNV6_9FIRM</name>
<keyword evidence="5" id="KW-0732">Signal</keyword>
<dbReference type="PANTHER" id="PTHR30006:SF15">
    <property type="entry name" value="IRON-UTILIZATION PERIPLASMIC PROTEIN"/>
    <property type="match status" value="1"/>
</dbReference>
<dbReference type="PROSITE" id="PS01037">
    <property type="entry name" value="SBP_BACTERIAL_1"/>
    <property type="match status" value="1"/>
</dbReference>
<dbReference type="GO" id="GO:0006826">
    <property type="term" value="P:iron ion transport"/>
    <property type="evidence" value="ECO:0007669"/>
    <property type="project" value="UniProtKB-KW"/>
</dbReference>
<proteinExistence type="inferred from homology"/>
<feature type="binding site" evidence="8">
    <location>
        <position position="248"/>
    </location>
    <ligand>
        <name>Fe cation</name>
        <dbReference type="ChEBI" id="CHEBI:24875"/>
    </ligand>
</feature>
<reference evidence="11" key="1">
    <citation type="journal article" date="2017" name="Appl. Environ. Microbiol.">
        <title>Genomic analysis of Calderihabitans maritimus KKC1, a thermophilic hydrogenogenic carboxydotrophic bacterium isolated from marine sediment.</title>
        <authorList>
            <person name="Omae K."/>
            <person name="Yoneda Y."/>
            <person name="Fukuyama Y."/>
            <person name="Yoshida T."/>
            <person name="Sako Y."/>
        </authorList>
    </citation>
    <scope>NUCLEOTIDE SEQUENCE [LARGE SCALE GENOMIC DNA]</scope>
    <source>
        <strain evidence="11">KKC1</strain>
    </source>
</reference>
<keyword evidence="2" id="KW-0813">Transport</keyword>
<evidence type="ECO:0000256" key="5">
    <source>
        <dbReference type="ARBA" id="ARBA00022729"/>
    </source>
</evidence>
<comment type="similarity">
    <text evidence="1">Belongs to the bacterial solute-binding protein 1 family.</text>
</comment>
<organism evidence="10 11">
    <name type="scientific">Calderihabitans maritimus</name>
    <dbReference type="NCBI Taxonomy" id="1246530"/>
    <lineage>
        <taxon>Bacteria</taxon>
        <taxon>Bacillati</taxon>
        <taxon>Bacillota</taxon>
        <taxon>Clostridia</taxon>
        <taxon>Neomoorellales</taxon>
        <taxon>Calderihabitantaceae</taxon>
        <taxon>Calderihabitans</taxon>
    </lineage>
</organism>
<evidence type="ECO:0000313" key="10">
    <source>
        <dbReference type="EMBL" id="GAW91001.1"/>
    </source>
</evidence>
<keyword evidence="3" id="KW-0410">Iron transport</keyword>
<evidence type="ECO:0000256" key="4">
    <source>
        <dbReference type="ARBA" id="ARBA00022723"/>
    </source>
</evidence>
<feature type="region of interest" description="Disordered" evidence="9">
    <location>
        <begin position="35"/>
        <end position="55"/>
    </location>
</feature>
<dbReference type="SUPFAM" id="SSF53850">
    <property type="entry name" value="Periplasmic binding protein-like II"/>
    <property type="match status" value="1"/>
</dbReference>
<evidence type="ECO:0000256" key="8">
    <source>
        <dbReference type="PIRSR" id="PIRSR002825-1"/>
    </source>
</evidence>
<dbReference type="AlphaFoldDB" id="A0A1Z5HNV6"/>
<dbReference type="EMBL" id="BDGJ01000003">
    <property type="protein sequence ID" value="GAW91001.1"/>
    <property type="molecule type" value="Genomic_DNA"/>
</dbReference>
<dbReference type="PANTHER" id="PTHR30006">
    <property type="entry name" value="THIAMINE-BINDING PERIPLASMIC PROTEIN-RELATED"/>
    <property type="match status" value="1"/>
</dbReference>
<dbReference type="RefSeq" id="WP_202819892.1">
    <property type="nucleotide sequence ID" value="NZ_BDGJ01000003.1"/>
</dbReference>
<dbReference type="PIRSF" id="PIRSF002825">
    <property type="entry name" value="CfbpA"/>
    <property type="match status" value="1"/>
</dbReference>
<keyword evidence="6 8" id="KW-0408">Iron</keyword>
<dbReference type="InterPro" id="IPR026045">
    <property type="entry name" value="Ferric-bd"/>
</dbReference>
<evidence type="ECO:0000256" key="2">
    <source>
        <dbReference type="ARBA" id="ARBA00022448"/>
    </source>
</evidence>
<feature type="binding site" evidence="8">
    <location>
        <position position="249"/>
    </location>
    <ligand>
        <name>Fe cation</name>
        <dbReference type="ChEBI" id="CHEBI:24875"/>
    </ligand>
</feature>
<dbReference type="Pfam" id="PF13343">
    <property type="entry name" value="SBP_bac_6"/>
    <property type="match status" value="1"/>
</dbReference>
<dbReference type="Gene3D" id="3.40.190.10">
    <property type="entry name" value="Periplasmic binding protein-like II"/>
    <property type="match status" value="2"/>
</dbReference>
<dbReference type="Proteomes" id="UP000197032">
    <property type="component" value="Unassembled WGS sequence"/>
</dbReference>
<evidence type="ECO:0000256" key="9">
    <source>
        <dbReference type="SAM" id="MobiDB-lite"/>
    </source>
</evidence>